<evidence type="ECO:0000313" key="7">
    <source>
        <dbReference type="EMBL" id="TMQ58810.1"/>
    </source>
</evidence>
<feature type="transmembrane region" description="Helical" evidence="6">
    <location>
        <begin position="242"/>
        <end position="262"/>
    </location>
</feature>
<keyword evidence="2" id="KW-1003">Cell membrane</keyword>
<feature type="transmembrane region" description="Helical" evidence="6">
    <location>
        <begin position="77"/>
        <end position="97"/>
    </location>
</feature>
<feature type="transmembrane region" description="Helical" evidence="6">
    <location>
        <begin position="282"/>
        <end position="306"/>
    </location>
</feature>
<evidence type="ECO:0000256" key="2">
    <source>
        <dbReference type="ARBA" id="ARBA00022475"/>
    </source>
</evidence>
<organism evidence="7 8">
    <name type="scientific">Eiseniibacteriota bacterium</name>
    <dbReference type="NCBI Taxonomy" id="2212470"/>
    <lineage>
        <taxon>Bacteria</taxon>
        <taxon>Candidatus Eiseniibacteriota</taxon>
    </lineage>
</organism>
<feature type="transmembrane region" description="Helical" evidence="6">
    <location>
        <begin position="109"/>
        <end position="129"/>
    </location>
</feature>
<reference evidence="7 8" key="1">
    <citation type="journal article" date="2019" name="Nat. Microbiol.">
        <title>Mediterranean grassland soil C-N compound turnover is dependent on rainfall and depth, and is mediated by genomically divergent microorganisms.</title>
        <authorList>
            <person name="Diamond S."/>
            <person name="Andeer P.F."/>
            <person name="Li Z."/>
            <person name="Crits-Christoph A."/>
            <person name="Burstein D."/>
            <person name="Anantharaman K."/>
            <person name="Lane K.R."/>
            <person name="Thomas B.C."/>
            <person name="Pan C."/>
            <person name="Northen T.R."/>
            <person name="Banfield J.F."/>
        </authorList>
    </citation>
    <scope>NUCLEOTIDE SEQUENCE [LARGE SCALE GENOMIC DNA]</scope>
    <source>
        <strain evidence="7">WS_6</strain>
    </source>
</reference>
<protein>
    <submittedName>
        <fullName evidence="7">ABC transporter permease</fullName>
    </submittedName>
</protein>
<dbReference type="AlphaFoldDB" id="A0A538T5A4"/>
<evidence type="ECO:0000256" key="1">
    <source>
        <dbReference type="ARBA" id="ARBA00004651"/>
    </source>
</evidence>
<evidence type="ECO:0000313" key="8">
    <source>
        <dbReference type="Proteomes" id="UP000316852"/>
    </source>
</evidence>
<proteinExistence type="predicted"/>
<evidence type="ECO:0000256" key="6">
    <source>
        <dbReference type="SAM" id="Phobius"/>
    </source>
</evidence>
<evidence type="ECO:0000256" key="3">
    <source>
        <dbReference type="ARBA" id="ARBA00022692"/>
    </source>
</evidence>
<keyword evidence="3 6" id="KW-0812">Transmembrane</keyword>
<keyword evidence="5 6" id="KW-0472">Membrane</keyword>
<keyword evidence="4 6" id="KW-1133">Transmembrane helix</keyword>
<dbReference type="InterPro" id="IPR001851">
    <property type="entry name" value="ABC_transp_permease"/>
</dbReference>
<comment type="subcellular location">
    <subcellularLocation>
        <location evidence="1">Cell membrane</location>
        <topology evidence="1">Multi-pass membrane protein</topology>
    </subcellularLocation>
</comment>
<feature type="transmembrane region" description="Helical" evidence="6">
    <location>
        <begin position="141"/>
        <end position="167"/>
    </location>
</feature>
<feature type="transmembrane region" description="Helical" evidence="6">
    <location>
        <begin position="318"/>
        <end position="335"/>
    </location>
</feature>
<dbReference type="Proteomes" id="UP000316852">
    <property type="component" value="Unassembled WGS sequence"/>
</dbReference>
<dbReference type="GO" id="GO:0005886">
    <property type="term" value="C:plasma membrane"/>
    <property type="evidence" value="ECO:0007669"/>
    <property type="project" value="UniProtKB-SubCell"/>
</dbReference>
<dbReference type="GO" id="GO:0022857">
    <property type="term" value="F:transmembrane transporter activity"/>
    <property type="evidence" value="ECO:0007669"/>
    <property type="project" value="InterPro"/>
</dbReference>
<comment type="caution">
    <text evidence="7">The sequence shown here is derived from an EMBL/GenBank/DDBJ whole genome shotgun (WGS) entry which is preliminary data.</text>
</comment>
<dbReference type="PANTHER" id="PTHR47089:SF1">
    <property type="entry name" value="GUANOSINE ABC TRANSPORTER PERMEASE PROTEIN NUPP"/>
    <property type="match status" value="1"/>
</dbReference>
<evidence type="ECO:0000256" key="5">
    <source>
        <dbReference type="ARBA" id="ARBA00023136"/>
    </source>
</evidence>
<feature type="transmembrane region" description="Helical" evidence="6">
    <location>
        <begin position="48"/>
        <end position="70"/>
    </location>
</feature>
<accession>A0A538T5A4</accession>
<name>A0A538T5A4_UNCEI</name>
<dbReference type="PANTHER" id="PTHR47089">
    <property type="entry name" value="ABC TRANSPORTER, PERMEASE PROTEIN"/>
    <property type="match status" value="1"/>
</dbReference>
<dbReference type="EMBL" id="VBOW01000029">
    <property type="protein sequence ID" value="TMQ58810.1"/>
    <property type="molecule type" value="Genomic_DNA"/>
</dbReference>
<dbReference type="Pfam" id="PF02653">
    <property type="entry name" value="BPD_transp_2"/>
    <property type="match status" value="1"/>
</dbReference>
<gene>
    <name evidence="7" type="ORF">E6K76_06720</name>
</gene>
<sequence>MGSASVIPGRCRGGARSLFANVACFALLVAGTQILARQASPWNPAAWAAPWSGDVILVVAGLLFLGLGFLGPLHAGVLNLGIYAQFLAGFSVAAAIVRTPSIDPAARAGLALLGGSAAGALAGAVLLWLRRRFAVHEVVSGLLLGVAMTPVARALSLTPAALPALAFELGPVPAALRWTPGLGLGHTFVLTWGILVLSLGLLLALAFAHVLRTSARGFDLRTVGSNPLAAVAAGVDVDLVQLSMLAAGGVCAGLAGALQLWTDPAVALERWPLPLAFAGITIALYGLGSVRGVLIASVAFALWLNAPGTLVSLADPRWGTAISLLLVFPALWNLPRLLPDQGAPRALWRTRHRETY</sequence>
<feature type="transmembrane region" description="Helical" evidence="6">
    <location>
        <begin position="18"/>
        <end position="36"/>
    </location>
</feature>
<feature type="transmembrane region" description="Helical" evidence="6">
    <location>
        <begin position="187"/>
        <end position="211"/>
    </location>
</feature>
<evidence type="ECO:0000256" key="4">
    <source>
        <dbReference type="ARBA" id="ARBA00022989"/>
    </source>
</evidence>